<proteinExistence type="predicted"/>
<keyword evidence="2" id="KW-1185">Reference proteome</keyword>
<evidence type="ECO:0000313" key="1">
    <source>
        <dbReference type="EMBL" id="KAJ8687186.1"/>
    </source>
</evidence>
<organism evidence="1 2">
    <name type="scientific">Eretmocerus hayati</name>
    <dbReference type="NCBI Taxonomy" id="131215"/>
    <lineage>
        <taxon>Eukaryota</taxon>
        <taxon>Metazoa</taxon>
        <taxon>Ecdysozoa</taxon>
        <taxon>Arthropoda</taxon>
        <taxon>Hexapoda</taxon>
        <taxon>Insecta</taxon>
        <taxon>Pterygota</taxon>
        <taxon>Neoptera</taxon>
        <taxon>Endopterygota</taxon>
        <taxon>Hymenoptera</taxon>
        <taxon>Apocrita</taxon>
        <taxon>Proctotrupomorpha</taxon>
        <taxon>Chalcidoidea</taxon>
        <taxon>Aphelinidae</taxon>
        <taxon>Aphelininae</taxon>
        <taxon>Eretmocerus</taxon>
    </lineage>
</organism>
<reference evidence="1" key="1">
    <citation type="submission" date="2023-04" db="EMBL/GenBank/DDBJ databases">
        <title>A chromosome-level genome assembly of the parasitoid wasp Eretmocerus hayati.</title>
        <authorList>
            <person name="Zhong Y."/>
            <person name="Liu S."/>
            <person name="Liu Y."/>
        </authorList>
    </citation>
    <scope>NUCLEOTIDE SEQUENCE</scope>
    <source>
        <strain evidence="1">ZJU_SS_LIU_2023</strain>
    </source>
</reference>
<comment type="caution">
    <text evidence="1">The sequence shown here is derived from an EMBL/GenBank/DDBJ whole genome shotgun (WGS) entry which is preliminary data.</text>
</comment>
<evidence type="ECO:0000313" key="2">
    <source>
        <dbReference type="Proteomes" id="UP001239111"/>
    </source>
</evidence>
<dbReference type="EMBL" id="CM056741">
    <property type="protein sequence ID" value="KAJ8687186.1"/>
    <property type="molecule type" value="Genomic_DNA"/>
</dbReference>
<gene>
    <name evidence="1" type="ORF">QAD02_022980</name>
</gene>
<sequence>MRHRHKKLWATTLICTFFLHSLTLANPVLVPQFLSGGTGRNIRHLPCVSRRTGETGVCMFAFTCAKANGTHLGTCIDRFYFGSCCKIDDEPNVLPQDNAIEEEILLGSSKPFITSTTPHGLESNVIPDNIDSISKPAGTRFPIHGSTLITKAPESTTLKTVDQTKTPKPIKVVSKKPIAISTTTESIRLSTFQTVQTGSEQKTSTTPGIISSKPHSSPSPSTLPFGHRNVTSKRPGSTIYGTRRPITTLGVTDEPDTIGTTMYGPGFTVESNDVNQPSTYTSSSSHYSRPTTISSTTQKAPSPTRFPPRNTTNSIPTFASATNVTSTTSQEVHKPLTTRKPSKKPTKATTKRPIATRRPTTTPATRQPPTFVFRPTSGSTGTKLTTPIKRPSTIVSKKNFTSTIENRPTTTAFSKFTVTTRKPVISTIPQLPETTKLPTSEAINKYTTQKLQNSTTVSLLTTREPIDYNVVTESTVITPVSLTSSVTQGGITRPAFQPRPSSPSTSMFTNKKNVTSWSRPTSTTESNEIDTEIDSETDALTATSGFVTWSSFSVETENPTKTPEYSSIVPASTYVDTLSTIASVTVAPEFTDATLPPINMSNFRDVCGRRLYSEPRIVNGTPSSFGKWPWQISLRQWRTSTYLHKCGAALLNENWAITAAHCVQNVPPGDLLLRIGEHDLSHEDEPYGFQERRVQIVASHPQFDARTFEFDLALMRFYEPVLPFQPNILPVCVPDDDEDFVGQHAVVTGWGRLYDEGPLPPVLQEVSVPVINNTACEDMYRHAGYIEHIPHIFICAGWRKGGFDSCEGDSGGPLVVQRKRDNRWVLAGVISWGIGCAEPNQPGVYTRISEFREWINKILQF</sequence>
<protein>
    <submittedName>
        <fullName evidence="1">Uncharacterized protein</fullName>
    </submittedName>
</protein>
<dbReference type="Proteomes" id="UP001239111">
    <property type="component" value="Chromosome 1"/>
</dbReference>
<name>A0ACC2PUH6_9HYME</name>
<accession>A0ACC2PUH6</accession>